<dbReference type="OrthoDB" id="205286at2157"/>
<gene>
    <name evidence="1" type="ORF">C2R22_05460</name>
</gene>
<sequence length="249" mass="25814">MRGRLLPLVALLVVVAGCTGTLAEVRSAPATIPDAALTPVGYVHGNTTEVPLTYPVGVGPVSRDVTVYVWVSGYSRTVTDESDANDTAALLVVSSPNRKVEGQSVNPFAQLSNRGVVSELFEVVAEADNATGGVIDGVSANVTDVARLEEQGVQNRTVLGQRVEVVTYAATVQVDTAAAMGAGTSTATPVVDSADENVTTRTLLVHLMAVEHGEDVVFAMGVHGDDMDESATIAALMEAIEHEAVLAES</sequence>
<proteinExistence type="predicted"/>
<organism evidence="1 2">
    <name type="scientific">Salinigranum rubrum</name>
    <dbReference type="NCBI Taxonomy" id="755307"/>
    <lineage>
        <taxon>Archaea</taxon>
        <taxon>Methanobacteriati</taxon>
        <taxon>Methanobacteriota</taxon>
        <taxon>Stenosarchaea group</taxon>
        <taxon>Halobacteria</taxon>
        <taxon>Halobacteriales</taxon>
        <taxon>Haloferacaceae</taxon>
        <taxon>Salinigranum</taxon>
    </lineage>
</organism>
<protein>
    <submittedName>
        <fullName evidence="1">Uncharacterized protein</fullName>
    </submittedName>
</protein>
<dbReference type="InterPro" id="IPR045396">
    <property type="entry name" value="DUF6517"/>
</dbReference>
<reference evidence="1 2" key="1">
    <citation type="submission" date="2018-01" db="EMBL/GenBank/DDBJ databases">
        <title>Complete genome sequence of Salinigranum rubrum GX10T, an extremely halophilic archaeon isolated from a marine solar saltern.</title>
        <authorList>
            <person name="Han S."/>
        </authorList>
    </citation>
    <scope>NUCLEOTIDE SEQUENCE [LARGE SCALE GENOMIC DNA]</scope>
    <source>
        <strain evidence="1 2">GX10</strain>
    </source>
</reference>
<dbReference type="PROSITE" id="PS51257">
    <property type="entry name" value="PROKAR_LIPOPROTEIN"/>
    <property type="match status" value="1"/>
</dbReference>
<dbReference type="KEGG" id="srub:C2R22_05460"/>
<dbReference type="EMBL" id="CP026309">
    <property type="protein sequence ID" value="AUV81174.1"/>
    <property type="molecule type" value="Genomic_DNA"/>
</dbReference>
<dbReference type="Pfam" id="PF20127">
    <property type="entry name" value="DUF6517"/>
    <property type="match status" value="1"/>
</dbReference>
<dbReference type="GeneID" id="35591516"/>
<dbReference type="AlphaFoldDB" id="A0A2I8VH08"/>
<dbReference type="Proteomes" id="UP000236584">
    <property type="component" value="Chromosome"/>
</dbReference>
<keyword evidence="2" id="KW-1185">Reference proteome</keyword>
<name>A0A2I8VH08_9EURY</name>
<evidence type="ECO:0000313" key="1">
    <source>
        <dbReference type="EMBL" id="AUV81174.1"/>
    </source>
</evidence>
<accession>A0A2I8VH08</accession>
<dbReference type="RefSeq" id="WP_103424862.1">
    <property type="nucleotide sequence ID" value="NZ_CP026309.1"/>
</dbReference>
<evidence type="ECO:0000313" key="2">
    <source>
        <dbReference type="Proteomes" id="UP000236584"/>
    </source>
</evidence>